<dbReference type="EMBL" id="BAAAHP010000209">
    <property type="protein sequence ID" value="GAA0899605.1"/>
    <property type="molecule type" value="Genomic_DNA"/>
</dbReference>
<sequence>MSAVIEANELTRSFGQIRAVDGVSFSVARGEVFGLLGPNGAGKSTLLRMLTTLLTPTSGNASILGHDVVRDAAQVRPNIGVVLQEVGLDDRQTGYEVLTLHGLLYGLRPRDARARATEMLEIVGLADAANRRVGAYSGGMRRRIDLAMALLHEPPVMFLDEPTTGLDPSSRAAIWDLLARRCAESGTTIFLTTQYLEEADRIADRVAFADRGRIVREGTPSELKAELATDTVEITTALPEQAAAVLASVPGIRQVLAQPGGVTVRIQEASVHLAPIVAALLAADLEPKEIVVTQPTLDDVFRVITTVDEPAGRGGGER</sequence>
<dbReference type="SUPFAM" id="SSF52540">
    <property type="entry name" value="P-loop containing nucleoside triphosphate hydrolases"/>
    <property type="match status" value="1"/>
</dbReference>
<keyword evidence="3" id="KW-1003">Cell membrane</keyword>
<dbReference type="InterPro" id="IPR003593">
    <property type="entry name" value="AAA+_ATPase"/>
</dbReference>
<accession>A0ABP3YMT8</accession>
<dbReference type="InterPro" id="IPR005894">
    <property type="entry name" value="DrrA"/>
</dbReference>
<dbReference type="PANTHER" id="PTHR42711:SF19">
    <property type="entry name" value="DOXORUBICIN RESISTANCE ATP-BINDING PROTEIN DRRA"/>
    <property type="match status" value="1"/>
</dbReference>
<keyword evidence="8" id="KW-0046">Antibiotic resistance</keyword>
<dbReference type="PROSITE" id="PS00211">
    <property type="entry name" value="ABC_TRANSPORTER_1"/>
    <property type="match status" value="1"/>
</dbReference>
<gene>
    <name evidence="11" type="ORF">GCM10009559_64420</name>
</gene>
<evidence type="ECO:0000259" key="10">
    <source>
        <dbReference type="PROSITE" id="PS50893"/>
    </source>
</evidence>
<evidence type="ECO:0000256" key="7">
    <source>
        <dbReference type="ARBA" id="ARBA00023136"/>
    </source>
</evidence>
<dbReference type="PROSITE" id="PS50893">
    <property type="entry name" value="ABC_TRANSPORTER_2"/>
    <property type="match status" value="1"/>
</dbReference>
<evidence type="ECO:0000313" key="11">
    <source>
        <dbReference type="EMBL" id="GAA0899605.1"/>
    </source>
</evidence>
<dbReference type="SMART" id="SM00382">
    <property type="entry name" value="AAA"/>
    <property type="match status" value="1"/>
</dbReference>
<comment type="similarity">
    <text evidence="9">Belongs to the ABC transporter superfamily. Drug exporter-1 (DrugE1) (TC 3.A.1.105) family.</text>
</comment>
<dbReference type="InterPro" id="IPR017871">
    <property type="entry name" value="ABC_transporter-like_CS"/>
</dbReference>
<evidence type="ECO:0000256" key="3">
    <source>
        <dbReference type="ARBA" id="ARBA00022475"/>
    </source>
</evidence>
<dbReference type="Proteomes" id="UP001499967">
    <property type="component" value="Unassembled WGS sequence"/>
</dbReference>
<keyword evidence="12" id="KW-1185">Reference proteome</keyword>
<dbReference type="GO" id="GO:0005524">
    <property type="term" value="F:ATP binding"/>
    <property type="evidence" value="ECO:0007669"/>
    <property type="project" value="UniProtKB-KW"/>
</dbReference>
<dbReference type="InterPro" id="IPR025302">
    <property type="entry name" value="DrrA1/2-like_C"/>
</dbReference>
<evidence type="ECO:0000256" key="1">
    <source>
        <dbReference type="ARBA" id="ARBA00004413"/>
    </source>
</evidence>
<evidence type="ECO:0000256" key="2">
    <source>
        <dbReference type="ARBA" id="ARBA00022448"/>
    </source>
</evidence>
<evidence type="ECO:0000256" key="8">
    <source>
        <dbReference type="ARBA" id="ARBA00023251"/>
    </source>
</evidence>
<dbReference type="Pfam" id="PF00005">
    <property type="entry name" value="ABC_tran"/>
    <property type="match status" value="1"/>
</dbReference>
<comment type="caution">
    <text evidence="11">The sequence shown here is derived from an EMBL/GenBank/DDBJ whole genome shotgun (WGS) entry which is preliminary data.</text>
</comment>
<evidence type="ECO:0000313" key="12">
    <source>
        <dbReference type="Proteomes" id="UP001499967"/>
    </source>
</evidence>
<name>A0ABP3YMT8_9PSEU</name>
<dbReference type="InterPro" id="IPR027417">
    <property type="entry name" value="P-loop_NTPase"/>
</dbReference>
<dbReference type="NCBIfam" id="TIGR01188">
    <property type="entry name" value="drrA"/>
    <property type="match status" value="1"/>
</dbReference>
<dbReference type="InterPro" id="IPR003439">
    <property type="entry name" value="ABC_transporter-like_ATP-bd"/>
</dbReference>
<proteinExistence type="inferred from homology"/>
<keyword evidence="5 11" id="KW-0067">ATP-binding</keyword>
<keyword evidence="6" id="KW-1278">Translocase</keyword>
<dbReference type="InterPro" id="IPR050763">
    <property type="entry name" value="ABC_transporter_ATP-binding"/>
</dbReference>
<evidence type="ECO:0000256" key="4">
    <source>
        <dbReference type="ARBA" id="ARBA00022741"/>
    </source>
</evidence>
<dbReference type="Pfam" id="PF13732">
    <property type="entry name" value="DrrA1-3_C"/>
    <property type="match status" value="1"/>
</dbReference>
<dbReference type="PANTHER" id="PTHR42711">
    <property type="entry name" value="ABC TRANSPORTER ATP-BINDING PROTEIN"/>
    <property type="match status" value="1"/>
</dbReference>
<keyword evidence="2" id="KW-0813">Transport</keyword>
<reference evidence="12" key="1">
    <citation type="journal article" date="2019" name="Int. J. Syst. Evol. Microbiol.">
        <title>The Global Catalogue of Microorganisms (GCM) 10K type strain sequencing project: providing services to taxonomists for standard genome sequencing and annotation.</title>
        <authorList>
            <consortium name="The Broad Institute Genomics Platform"/>
            <consortium name="The Broad Institute Genome Sequencing Center for Infectious Disease"/>
            <person name="Wu L."/>
            <person name="Ma J."/>
        </authorList>
    </citation>
    <scope>NUCLEOTIDE SEQUENCE [LARGE SCALE GENOMIC DNA]</scope>
    <source>
        <strain evidence="12">JCM 11117</strain>
    </source>
</reference>
<comment type="subcellular location">
    <subcellularLocation>
        <location evidence="1">Cell membrane</location>
        <topology evidence="1">Peripheral membrane protein</topology>
        <orientation evidence="1">Cytoplasmic side</orientation>
    </subcellularLocation>
</comment>
<evidence type="ECO:0000256" key="9">
    <source>
        <dbReference type="ARBA" id="ARBA00049985"/>
    </source>
</evidence>
<evidence type="ECO:0000256" key="5">
    <source>
        <dbReference type="ARBA" id="ARBA00022840"/>
    </source>
</evidence>
<keyword evidence="7" id="KW-0472">Membrane</keyword>
<evidence type="ECO:0000256" key="6">
    <source>
        <dbReference type="ARBA" id="ARBA00022967"/>
    </source>
</evidence>
<protein>
    <submittedName>
        <fullName evidence="11">ATP-binding cassette domain-containing protein</fullName>
    </submittedName>
</protein>
<feature type="domain" description="ABC transporter" evidence="10">
    <location>
        <begin position="5"/>
        <end position="236"/>
    </location>
</feature>
<dbReference type="Gene3D" id="3.40.50.300">
    <property type="entry name" value="P-loop containing nucleotide triphosphate hydrolases"/>
    <property type="match status" value="1"/>
</dbReference>
<organism evidence="11 12">
    <name type="scientific">Pseudonocardia zijingensis</name>
    <dbReference type="NCBI Taxonomy" id="153376"/>
    <lineage>
        <taxon>Bacteria</taxon>
        <taxon>Bacillati</taxon>
        <taxon>Actinomycetota</taxon>
        <taxon>Actinomycetes</taxon>
        <taxon>Pseudonocardiales</taxon>
        <taxon>Pseudonocardiaceae</taxon>
        <taxon>Pseudonocardia</taxon>
    </lineage>
</organism>
<keyword evidence="4" id="KW-0547">Nucleotide-binding</keyword>